<comment type="caution">
    <text evidence="8">The sequence shown here is derived from an EMBL/GenBank/DDBJ whole genome shotgun (WGS) entry which is preliminary data.</text>
</comment>
<dbReference type="PATRIC" id="fig|946077.3.peg.604"/>
<dbReference type="GO" id="GO:0007165">
    <property type="term" value="P:signal transduction"/>
    <property type="evidence" value="ECO:0007669"/>
    <property type="project" value="TreeGrafter"/>
</dbReference>
<dbReference type="GO" id="GO:0030288">
    <property type="term" value="C:outer membrane-bounded periplasmic space"/>
    <property type="evidence" value="ECO:0007669"/>
    <property type="project" value="TreeGrafter"/>
</dbReference>
<dbReference type="RefSeq" id="WP_008237239.1">
    <property type="nucleotide sequence ID" value="NZ_AJJU01000003.1"/>
</dbReference>
<dbReference type="Proteomes" id="UP000005938">
    <property type="component" value="Unassembled WGS sequence"/>
</dbReference>
<dbReference type="PANTHER" id="PTHR32060:SF30">
    <property type="entry name" value="CARBOXY-TERMINAL PROCESSING PROTEASE CTPA"/>
    <property type="match status" value="1"/>
</dbReference>
<dbReference type="InterPro" id="IPR001478">
    <property type="entry name" value="PDZ"/>
</dbReference>
<dbReference type="CDD" id="cd06782">
    <property type="entry name" value="cpPDZ_CPP-like"/>
    <property type="match status" value="1"/>
</dbReference>
<dbReference type="Pfam" id="PF13180">
    <property type="entry name" value="PDZ_2"/>
    <property type="match status" value="1"/>
</dbReference>
<keyword evidence="3 5" id="KW-0378">Hydrolase</keyword>
<proteinExistence type="inferred from homology"/>
<protein>
    <submittedName>
        <fullName evidence="8">Carboxy-terminal processing protease</fullName>
    </submittedName>
</protein>
<dbReference type="InterPro" id="IPR005151">
    <property type="entry name" value="Tail-specific_protease"/>
</dbReference>
<dbReference type="SMART" id="SM00245">
    <property type="entry name" value="TSPc"/>
    <property type="match status" value="1"/>
</dbReference>
<dbReference type="GO" id="GO:0006508">
    <property type="term" value="P:proteolysis"/>
    <property type="evidence" value="ECO:0007669"/>
    <property type="project" value="UniProtKB-KW"/>
</dbReference>
<evidence type="ECO:0000313" key="8">
    <source>
        <dbReference type="EMBL" id="EID75874.1"/>
    </source>
</evidence>
<feature type="domain" description="PDZ" evidence="6">
    <location>
        <begin position="100"/>
        <end position="175"/>
    </location>
</feature>
<keyword evidence="2 5" id="KW-0645">Protease</keyword>
<dbReference type="Pfam" id="PF03572">
    <property type="entry name" value="Peptidase_S41"/>
    <property type="match status" value="1"/>
</dbReference>
<dbReference type="NCBIfam" id="TIGR00225">
    <property type="entry name" value="prc"/>
    <property type="match status" value="1"/>
</dbReference>
<name>I0WHK8_9FLAO</name>
<accession>I0WHK8</accession>
<dbReference type="InterPro" id="IPR036034">
    <property type="entry name" value="PDZ_sf"/>
</dbReference>
<sequence>MKNHKTYLWPLILATALAVGVVIGGKLRFSNTPEDFFTTDSNKAKLNRLIDYIEYEYVDQVNTDSIVDLTVNNILERLDPHSVYIPKEQAQQVAENMQGDFVGIGISFYMYKDSLSVIRPLEGGPSMPAGILPGDRILMADGDTLYGKGMESEAVVKKLKGLPNTSINLKVHRKGSPNLLDFTINRSKVPIKSVDGYYMLTQDLGYIKINRFAESTYKEFMNALNALKNKGMSQLVLDLRDNPGGYLNIAEQIADEFLADKKLILYTKNKKGSIEKTFATKKGAFENNHVYVLINEKSASASEIIAGALQDNDQGTIVGRRSFGKGLVQREMPLPDGSAVRLTISRYYTPTGRSIQRSYENGTKNYYEDYLKRFESGELQSIDSIKVADSLKFKTPKGKIVYGGGGIIPDVFIPLTASIEDETVTYILRSGLASFFIFEHLDSDRNQYQDYDEDHFITTYEVPESLIQNFNQYLAQRRLKIDLNIYHSEIAKYLKANIAEQLFGENAYERIVNKDDNALSKVIMLSTSH</sequence>
<dbReference type="GO" id="GO:0004175">
    <property type="term" value="F:endopeptidase activity"/>
    <property type="evidence" value="ECO:0007669"/>
    <property type="project" value="TreeGrafter"/>
</dbReference>
<gene>
    <name evidence="8" type="ORF">W5A_02989</name>
</gene>
<reference evidence="8 9" key="1">
    <citation type="journal article" date="2012" name="J. Bacteriol.">
        <title>Genome Sequence of the Halotolerant Bacterium Imtechella halotolerans K1T.</title>
        <authorList>
            <person name="Kumar S."/>
            <person name="Vikram S."/>
            <person name="Subramanian S."/>
            <person name="Raghava G.P."/>
            <person name="Pinnaka A.K."/>
        </authorList>
    </citation>
    <scope>NUCLEOTIDE SEQUENCE [LARGE SCALE GENOMIC DNA]</scope>
    <source>
        <strain evidence="8 9">K1</strain>
    </source>
</reference>
<evidence type="ECO:0000256" key="5">
    <source>
        <dbReference type="RuleBase" id="RU004404"/>
    </source>
</evidence>
<dbReference type="SMART" id="SM00228">
    <property type="entry name" value="PDZ"/>
    <property type="match status" value="1"/>
</dbReference>
<evidence type="ECO:0000256" key="1">
    <source>
        <dbReference type="ARBA" id="ARBA00009179"/>
    </source>
</evidence>
<dbReference type="STRING" id="946077.W5A_02989"/>
<dbReference type="Gene3D" id="3.30.750.44">
    <property type="match status" value="1"/>
</dbReference>
<dbReference type="EMBL" id="AJJU01000003">
    <property type="protein sequence ID" value="EID75874.1"/>
    <property type="molecule type" value="Genomic_DNA"/>
</dbReference>
<evidence type="ECO:0000313" key="9">
    <source>
        <dbReference type="Proteomes" id="UP000005938"/>
    </source>
</evidence>
<dbReference type="PANTHER" id="PTHR32060">
    <property type="entry name" value="TAIL-SPECIFIC PROTEASE"/>
    <property type="match status" value="1"/>
</dbReference>
<dbReference type="GO" id="GO:0008236">
    <property type="term" value="F:serine-type peptidase activity"/>
    <property type="evidence" value="ECO:0007669"/>
    <property type="project" value="UniProtKB-KW"/>
</dbReference>
<dbReference type="eggNOG" id="COG0793">
    <property type="taxonomic scope" value="Bacteria"/>
</dbReference>
<organism evidence="8 9">
    <name type="scientific">Imtechella halotolerans K1</name>
    <dbReference type="NCBI Taxonomy" id="946077"/>
    <lineage>
        <taxon>Bacteria</taxon>
        <taxon>Pseudomonadati</taxon>
        <taxon>Bacteroidota</taxon>
        <taxon>Flavobacteriia</taxon>
        <taxon>Flavobacteriales</taxon>
        <taxon>Flavobacteriaceae</taxon>
        <taxon>Imtechella</taxon>
    </lineage>
</organism>
<keyword evidence="4 5" id="KW-0720">Serine protease</keyword>
<dbReference type="SUPFAM" id="SSF50156">
    <property type="entry name" value="PDZ domain-like"/>
    <property type="match status" value="1"/>
</dbReference>
<dbReference type="SUPFAM" id="SSF52096">
    <property type="entry name" value="ClpP/crotonase"/>
    <property type="match status" value="1"/>
</dbReference>
<evidence type="ECO:0000259" key="6">
    <source>
        <dbReference type="SMART" id="SM00228"/>
    </source>
</evidence>
<comment type="similarity">
    <text evidence="1 5">Belongs to the peptidase S41A family.</text>
</comment>
<evidence type="ECO:0000256" key="4">
    <source>
        <dbReference type="ARBA" id="ARBA00022825"/>
    </source>
</evidence>
<dbReference type="AlphaFoldDB" id="I0WHK8"/>
<dbReference type="Gene3D" id="2.30.42.10">
    <property type="match status" value="1"/>
</dbReference>
<keyword evidence="9" id="KW-1185">Reference proteome</keyword>
<dbReference type="InterPro" id="IPR029045">
    <property type="entry name" value="ClpP/crotonase-like_dom_sf"/>
</dbReference>
<evidence type="ECO:0000256" key="2">
    <source>
        <dbReference type="ARBA" id="ARBA00022670"/>
    </source>
</evidence>
<feature type="domain" description="Tail specific protease" evidence="7">
    <location>
        <begin position="177"/>
        <end position="360"/>
    </location>
</feature>
<dbReference type="OrthoDB" id="9812068at2"/>
<evidence type="ECO:0000259" key="7">
    <source>
        <dbReference type="SMART" id="SM00245"/>
    </source>
</evidence>
<dbReference type="InterPro" id="IPR004447">
    <property type="entry name" value="Peptidase_S41A"/>
</dbReference>
<evidence type="ECO:0000256" key="3">
    <source>
        <dbReference type="ARBA" id="ARBA00022801"/>
    </source>
</evidence>
<dbReference type="Gene3D" id="3.90.226.10">
    <property type="entry name" value="2-enoyl-CoA Hydratase, Chain A, domain 1"/>
    <property type="match status" value="1"/>
</dbReference>
<dbReference type="CDD" id="cd07560">
    <property type="entry name" value="Peptidase_S41_CPP"/>
    <property type="match status" value="1"/>
</dbReference>